<evidence type="ECO:0000256" key="1">
    <source>
        <dbReference type="ARBA" id="ARBA00004651"/>
    </source>
</evidence>
<dbReference type="RefSeq" id="WP_070390919.1">
    <property type="nucleotide sequence ID" value="NZ_CP017599.1"/>
</dbReference>
<evidence type="ECO:0000256" key="5">
    <source>
        <dbReference type="ARBA" id="ARBA00023136"/>
    </source>
</evidence>
<reference evidence="8" key="1">
    <citation type="submission" date="2016-10" db="EMBL/GenBank/DDBJ databases">
        <title>Comparative genomics uncovers the prolific and rare metabolic potential of the cyanobacterial genus Moorea.</title>
        <authorList>
            <person name="Leao T."/>
            <person name="Castelao G."/>
            <person name="Korobeynikov A."/>
            <person name="Monroe E.A."/>
            <person name="Podell S."/>
            <person name="Glukhov E."/>
            <person name="Allen E."/>
            <person name="Gerwick W.H."/>
            <person name="Gerwick L."/>
        </authorList>
    </citation>
    <scope>NUCLEOTIDE SEQUENCE [LARGE SCALE GENOMIC DNA]</scope>
    <source>
        <strain evidence="8">PAL-8-15-08-1</strain>
    </source>
</reference>
<dbReference type="NCBIfam" id="TIGR02454">
    <property type="entry name" value="ECF_T_CbiQ"/>
    <property type="match status" value="1"/>
</dbReference>
<dbReference type="GO" id="GO:0006824">
    <property type="term" value="P:cobalt ion transport"/>
    <property type="evidence" value="ECO:0007669"/>
    <property type="project" value="InterPro"/>
</dbReference>
<feature type="transmembrane region" description="Helical" evidence="6">
    <location>
        <begin position="73"/>
        <end position="92"/>
    </location>
</feature>
<keyword evidence="4 6" id="KW-1133">Transmembrane helix</keyword>
<name>A0A1D8TL83_9CYAN</name>
<gene>
    <name evidence="7" type="ORF">BJP34_02185</name>
</gene>
<dbReference type="KEGG" id="mpro:BJP34_02185"/>
<evidence type="ECO:0000313" key="7">
    <source>
        <dbReference type="EMBL" id="AOW98411.1"/>
    </source>
</evidence>
<evidence type="ECO:0000256" key="2">
    <source>
        <dbReference type="ARBA" id="ARBA00022475"/>
    </source>
</evidence>
<sequence length="305" mass="33974">MKHGLDAYAHLDSPIHSWEPRAKLIALLTLIFAFSFVQHLIVLPPMVALTLIFYRVSRLPLSFLLNRLRYPGLFLLGITLLLPFTVGTTVIIELGPIALRQEGLLTLVLIATRFLCILTISVILFGTAPFLTNIKAMRSLGLPSLVADMTLLSYRYIEQFSNDLAKMKRAMQLRGFRGKGPKLSWQEFGGHPVASLLEFFARSYRNLRVLASLTGTLLVRSYQQSQQVYQAMILRGYSNTSQFMVSESSGVTIGTRTQSFSLPLPRGKRRSSSTNTAGFQHYIALGLTSLISVGFVIAEIMLTQA</sequence>
<evidence type="ECO:0000313" key="8">
    <source>
        <dbReference type="Proteomes" id="UP000177870"/>
    </source>
</evidence>
<dbReference type="InterPro" id="IPR012809">
    <property type="entry name" value="ECF_CbiQ"/>
</dbReference>
<comment type="subcellular location">
    <subcellularLocation>
        <location evidence="1">Cell membrane</location>
        <topology evidence="1">Multi-pass membrane protein</topology>
    </subcellularLocation>
</comment>
<dbReference type="CDD" id="cd16914">
    <property type="entry name" value="EcfT"/>
    <property type="match status" value="1"/>
</dbReference>
<evidence type="ECO:0000256" key="4">
    <source>
        <dbReference type="ARBA" id="ARBA00022989"/>
    </source>
</evidence>
<dbReference type="OrthoDB" id="8585740at2"/>
<feature type="transmembrane region" description="Helical" evidence="6">
    <location>
        <begin position="279"/>
        <end position="302"/>
    </location>
</feature>
<dbReference type="InterPro" id="IPR003339">
    <property type="entry name" value="ABC/ECF_trnsptr_transmembrane"/>
</dbReference>
<keyword evidence="3 6" id="KW-0812">Transmembrane</keyword>
<dbReference type="GO" id="GO:0043190">
    <property type="term" value="C:ATP-binding cassette (ABC) transporter complex"/>
    <property type="evidence" value="ECO:0007669"/>
    <property type="project" value="InterPro"/>
</dbReference>
<dbReference type="AlphaFoldDB" id="A0A1D8TL83"/>
<keyword evidence="2" id="KW-1003">Cell membrane</keyword>
<dbReference type="PANTHER" id="PTHR34857:SF2">
    <property type="entry name" value="SLL0384 PROTEIN"/>
    <property type="match status" value="1"/>
</dbReference>
<proteinExistence type="predicted"/>
<feature type="transmembrane region" description="Helical" evidence="6">
    <location>
        <begin position="24"/>
        <end position="53"/>
    </location>
</feature>
<feature type="transmembrane region" description="Helical" evidence="6">
    <location>
        <begin position="104"/>
        <end position="128"/>
    </location>
</feature>
<accession>A0A1D8TL83</accession>
<evidence type="ECO:0000256" key="6">
    <source>
        <dbReference type="SAM" id="Phobius"/>
    </source>
</evidence>
<dbReference type="Pfam" id="PF02361">
    <property type="entry name" value="CbiQ"/>
    <property type="match status" value="2"/>
</dbReference>
<dbReference type="STRING" id="1458985.BJP34_02185"/>
<dbReference type="Proteomes" id="UP000177870">
    <property type="component" value="Chromosome"/>
</dbReference>
<dbReference type="EMBL" id="CP017599">
    <property type="protein sequence ID" value="AOW98411.1"/>
    <property type="molecule type" value="Genomic_DNA"/>
</dbReference>
<organism evidence="7 8">
    <name type="scientific">Moorena producens PAL-8-15-08-1</name>
    <dbReference type="NCBI Taxonomy" id="1458985"/>
    <lineage>
        <taxon>Bacteria</taxon>
        <taxon>Bacillati</taxon>
        <taxon>Cyanobacteriota</taxon>
        <taxon>Cyanophyceae</taxon>
        <taxon>Coleofasciculales</taxon>
        <taxon>Coleofasciculaceae</taxon>
        <taxon>Moorena</taxon>
    </lineage>
</organism>
<evidence type="ECO:0000256" key="3">
    <source>
        <dbReference type="ARBA" id="ARBA00022692"/>
    </source>
</evidence>
<keyword evidence="5 6" id="KW-0472">Membrane</keyword>
<protein>
    <submittedName>
        <fullName evidence="7">Cobalt ECF transporter T component CbiQ</fullName>
    </submittedName>
</protein>
<dbReference type="InterPro" id="IPR051611">
    <property type="entry name" value="ECF_transporter_component"/>
</dbReference>
<dbReference type="PANTHER" id="PTHR34857">
    <property type="entry name" value="SLL0384 PROTEIN"/>
    <property type="match status" value="1"/>
</dbReference>